<name>A0A5E4PXH0_9NEOP</name>
<organism evidence="2 3">
    <name type="scientific">Leptidea sinapis</name>
    <dbReference type="NCBI Taxonomy" id="189913"/>
    <lineage>
        <taxon>Eukaryota</taxon>
        <taxon>Metazoa</taxon>
        <taxon>Ecdysozoa</taxon>
        <taxon>Arthropoda</taxon>
        <taxon>Hexapoda</taxon>
        <taxon>Insecta</taxon>
        <taxon>Pterygota</taxon>
        <taxon>Neoptera</taxon>
        <taxon>Endopterygota</taxon>
        <taxon>Lepidoptera</taxon>
        <taxon>Glossata</taxon>
        <taxon>Ditrysia</taxon>
        <taxon>Papilionoidea</taxon>
        <taxon>Pieridae</taxon>
        <taxon>Dismorphiinae</taxon>
        <taxon>Leptidea</taxon>
    </lineage>
</organism>
<keyword evidence="3" id="KW-1185">Reference proteome</keyword>
<evidence type="ECO:0000313" key="2">
    <source>
        <dbReference type="EMBL" id="VVC90725.1"/>
    </source>
</evidence>
<protein>
    <submittedName>
        <fullName evidence="2">Uncharacterized protein</fullName>
    </submittedName>
</protein>
<dbReference type="AlphaFoldDB" id="A0A5E4PXH0"/>
<accession>A0A5E4PXH0</accession>
<gene>
    <name evidence="2" type="ORF">LSINAPIS_LOCUS3575</name>
</gene>
<dbReference type="Pfam" id="PF06585">
    <property type="entry name" value="JHBP"/>
    <property type="match status" value="1"/>
</dbReference>
<dbReference type="InterPro" id="IPR010562">
    <property type="entry name" value="Haemolymph_juvenile_hormone-bd"/>
</dbReference>
<reference evidence="2 3" key="1">
    <citation type="submission" date="2017-07" db="EMBL/GenBank/DDBJ databases">
        <authorList>
            <person name="Talla V."/>
            <person name="Backstrom N."/>
        </authorList>
    </citation>
    <scope>NUCLEOTIDE SEQUENCE [LARGE SCALE GENOMIC DNA]</scope>
</reference>
<evidence type="ECO:0000313" key="3">
    <source>
        <dbReference type="Proteomes" id="UP000324832"/>
    </source>
</evidence>
<sequence length="70" mass="7993">MSLNDQKTKENDNLDEKVDEQATNNAINQNRDEFFIAMKPYLENTAAKVLLDTANKIVHSLTLDDLFPKP</sequence>
<dbReference type="Proteomes" id="UP000324832">
    <property type="component" value="Unassembled WGS sequence"/>
</dbReference>
<dbReference type="Gene3D" id="3.15.10.30">
    <property type="entry name" value="Haemolymph juvenile hormone binding protein"/>
    <property type="match status" value="1"/>
</dbReference>
<proteinExistence type="predicted"/>
<dbReference type="InterPro" id="IPR038606">
    <property type="entry name" value="To_sf"/>
</dbReference>
<feature type="compositionally biased region" description="Basic and acidic residues" evidence="1">
    <location>
        <begin position="1"/>
        <end position="20"/>
    </location>
</feature>
<evidence type="ECO:0000256" key="1">
    <source>
        <dbReference type="SAM" id="MobiDB-lite"/>
    </source>
</evidence>
<dbReference type="EMBL" id="FZQP02000859">
    <property type="protein sequence ID" value="VVC90725.1"/>
    <property type="molecule type" value="Genomic_DNA"/>
</dbReference>
<feature type="region of interest" description="Disordered" evidence="1">
    <location>
        <begin position="1"/>
        <end position="25"/>
    </location>
</feature>